<evidence type="ECO:0000256" key="1">
    <source>
        <dbReference type="SAM" id="Coils"/>
    </source>
</evidence>
<dbReference type="OrthoDB" id="7048166at2759"/>
<dbReference type="EMBL" id="OV170226">
    <property type="protein sequence ID" value="CAH0726414.1"/>
    <property type="molecule type" value="Genomic_DNA"/>
</dbReference>
<dbReference type="Gene3D" id="3.30.70.1820">
    <property type="entry name" value="L1 transposable element, RRM domain"/>
    <property type="match status" value="1"/>
</dbReference>
<sequence length="362" mass="41573">MKYACCKSTAGGATDSITCTKCNQHYHYQCLYPSKALFEPMLNEESKITWTCPDCMLALPRQTVKDNTPVRSQYSKSNSKPKINENVTVRRGASASSALSPDKDDDLSCNASFLDQVKHLISSEISSLKDELKSSLTPLQNELKSLRDELSCMRESLEFAHGRYDDCNNRIDKCESEIKQLSSKCLEFGDLKSKIDLLESENNNREQWARKSNIEIYGIPEKNNENLYSVLQNISQLCNYNLNIDTDIDFITRVVSRDKDAKKIKPIIVRFLCRYKKDDFLAKVRKLKLKCHDIGFLSNNSYIYFNDHLTSSNKALLQQVKKIAKEKHYEYVWVRKCSIMVRRNSSSPVLHIGKTSDLKKIV</sequence>
<feature type="coiled-coil region" evidence="1">
    <location>
        <begin position="129"/>
        <end position="184"/>
    </location>
</feature>
<keyword evidence="1" id="KW-0175">Coiled coil</keyword>
<dbReference type="SUPFAM" id="SSF57903">
    <property type="entry name" value="FYVE/PHD zinc finger"/>
    <property type="match status" value="1"/>
</dbReference>
<dbReference type="Proteomes" id="UP000838878">
    <property type="component" value="Chromosome 6"/>
</dbReference>
<dbReference type="PANTHER" id="PTHR11505">
    <property type="entry name" value="L1 TRANSPOSABLE ELEMENT-RELATED"/>
    <property type="match status" value="1"/>
</dbReference>
<keyword evidence="4" id="KW-1185">Reference proteome</keyword>
<name>A0A8J9YBN0_9NEOP</name>
<dbReference type="AlphaFoldDB" id="A0A8J9YBN0"/>
<dbReference type="Gene3D" id="3.30.40.10">
    <property type="entry name" value="Zinc/RING finger domain, C3HC4 (zinc finger)"/>
    <property type="match status" value="1"/>
</dbReference>
<dbReference type="InterPro" id="IPR011011">
    <property type="entry name" value="Znf_FYVE_PHD"/>
</dbReference>
<evidence type="ECO:0000313" key="4">
    <source>
        <dbReference type="Proteomes" id="UP000838878"/>
    </source>
</evidence>
<dbReference type="InterPro" id="IPR004244">
    <property type="entry name" value="Transposase_22"/>
</dbReference>
<feature type="non-terminal residue" evidence="3">
    <location>
        <position position="362"/>
    </location>
</feature>
<reference evidence="3" key="1">
    <citation type="submission" date="2021-12" db="EMBL/GenBank/DDBJ databases">
        <authorList>
            <person name="Martin H S."/>
        </authorList>
    </citation>
    <scope>NUCLEOTIDE SEQUENCE</scope>
</reference>
<dbReference type="InterPro" id="IPR057251">
    <property type="entry name" value="FP_C"/>
</dbReference>
<accession>A0A8J9YBN0</accession>
<gene>
    <name evidence="3" type="ORF">BINO364_LOCUS11876</name>
</gene>
<evidence type="ECO:0000313" key="3">
    <source>
        <dbReference type="EMBL" id="CAH0726414.1"/>
    </source>
</evidence>
<protein>
    <recommendedName>
        <fullName evidence="2">FP protein C-terminal domain-containing protein</fullName>
    </recommendedName>
</protein>
<organism evidence="3 4">
    <name type="scientific">Brenthis ino</name>
    <name type="common">lesser marbled fritillary</name>
    <dbReference type="NCBI Taxonomy" id="405034"/>
    <lineage>
        <taxon>Eukaryota</taxon>
        <taxon>Metazoa</taxon>
        <taxon>Ecdysozoa</taxon>
        <taxon>Arthropoda</taxon>
        <taxon>Hexapoda</taxon>
        <taxon>Insecta</taxon>
        <taxon>Pterygota</taxon>
        <taxon>Neoptera</taxon>
        <taxon>Endopterygota</taxon>
        <taxon>Lepidoptera</taxon>
        <taxon>Glossata</taxon>
        <taxon>Ditrysia</taxon>
        <taxon>Papilionoidea</taxon>
        <taxon>Nymphalidae</taxon>
        <taxon>Heliconiinae</taxon>
        <taxon>Argynnini</taxon>
        <taxon>Brenthis</taxon>
    </lineage>
</organism>
<proteinExistence type="predicted"/>
<dbReference type="InterPro" id="IPR013083">
    <property type="entry name" value="Znf_RING/FYVE/PHD"/>
</dbReference>
<evidence type="ECO:0000259" key="2">
    <source>
        <dbReference type="Pfam" id="PF25298"/>
    </source>
</evidence>
<feature type="domain" description="FP protein C-terminal" evidence="2">
    <location>
        <begin position="310"/>
        <end position="362"/>
    </location>
</feature>
<dbReference type="Pfam" id="PF25298">
    <property type="entry name" value="Baculo_FP_2nd"/>
    <property type="match status" value="1"/>
</dbReference>